<sequence length="52" mass="5878">MPTVVWIVIAVVAVALVVGGLVRMRDWLKKPVPPEVIEAAQRRRELEREEGD</sequence>
<organism evidence="2 3">
    <name type="scientific">Gordonia paraffinivorans</name>
    <dbReference type="NCBI Taxonomy" id="175628"/>
    <lineage>
        <taxon>Bacteria</taxon>
        <taxon>Bacillati</taxon>
        <taxon>Actinomycetota</taxon>
        <taxon>Actinomycetes</taxon>
        <taxon>Mycobacteriales</taxon>
        <taxon>Gordoniaceae</taxon>
        <taxon>Gordonia</taxon>
    </lineage>
</organism>
<dbReference type="GeneID" id="60752121"/>
<dbReference type="RefSeq" id="WP_006900979.1">
    <property type="nucleotide sequence ID" value="NZ_CAACYD010000006.1"/>
</dbReference>
<dbReference type="Proteomes" id="UP000360750">
    <property type="component" value="Unassembled WGS sequence"/>
</dbReference>
<reference evidence="2 3" key="1">
    <citation type="submission" date="2019-02" db="EMBL/GenBank/DDBJ databases">
        <authorList>
            <consortium name="Pathogen Informatics"/>
        </authorList>
    </citation>
    <scope>NUCLEOTIDE SEQUENCE [LARGE SCALE GENOMIC DNA]</scope>
    <source>
        <strain evidence="2 3">3012STDY6756503</strain>
    </source>
</reference>
<keyword evidence="1" id="KW-1133">Transmembrane helix</keyword>
<name>A0ABD7V3F7_9ACTN</name>
<keyword evidence="1" id="KW-0472">Membrane</keyword>
<evidence type="ECO:0000256" key="1">
    <source>
        <dbReference type="SAM" id="Phobius"/>
    </source>
</evidence>
<protein>
    <submittedName>
        <fullName evidence="2">Uncharacterized protein</fullName>
    </submittedName>
</protein>
<evidence type="ECO:0000313" key="2">
    <source>
        <dbReference type="EMBL" id="VFA88724.1"/>
    </source>
</evidence>
<dbReference type="AlphaFoldDB" id="A0ABD7V3F7"/>
<gene>
    <name evidence="2" type="ORF">NCTC8139_02279</name>
</gene>
<accession>A0ABD7V3F7</accession>
<proteinExistence type="predicted"/>
<evidence type="ECO:0000313" key="3">
    <source>
        <dbReference type="Proteomes" id="UP000360750"/>
    </source>
</evidence>
<dbReference type="EMBL" id="CAACYD010000006">
    <property type="protein sequence ID" value="VFA88724.1"/>
    <property type="molecule type" value="Genomic_DNA"/>
</dbReference>
<comment type="caution">
    <text evidence="2">The sequence shown here is derived from an EMBL/GenBank/DDBJ whole genome shotgun (WGS) entry which is preliminary data.</text>
</comment>
<feature type="transmembrane region" description="Helical" evidence="1">
    <location>
        <begin position="6"/>
        <end position="22"/>
    </location>
</feature>
<keyword evidence="1" id="KW-0812">Transmembrane</keyword>